<comment type="catalytic activity">
    <reaction evidence="1">
        <text>D-fructose 6-phosphate + L-glutamine = D-glucosamine 6-phosphate + L-glutamate</text>
        <dbReference type="Rhea" id="RHEA:13237"/>
        <dbReference type="ChEBI" id="CHEBI:29985"/>
        <dbReference type="ChEBI" id="CHEBI:58359"/>
        <dbReference type="ChEBI" id="CHEBI:58725"/>
        <dbReference type="ChEBI" id="CHEBI:61527"/>
        <dbReference type="EC" id="2.6.1.16"/>
    </reaction>
</comment>
<comment type="function">
    <text evidence="8">Catalyzes the first step in hexosamine metabolism, converting fructose-6P into glucosamine-6P using glutamine as a nitrogen source.</text>
</comment>
<keyword evidence="7" id="KW-0315">Glutamine amidotransferase</keyword>
<accession>A0A5E4LMD6</accession>
<dbReference type="CDD" id="cd05008">
    <property type="entry name" value="SIS_GlmS_GlmD_1"/>
    <property type="match status" value="1"/>
</dbReference>
<dbReference type="InterPro" id="IPR029055">
    <property type="entry name" value="Ntn_hydrolases_N"/>
</dbReference>
<feature type="domain" description="SIS" evidence="10">
    <location>
        <begin position="427"/>
        <end position="567"/>
    </location>
</feature>
<dbReference type="GO" id="GO:0006047">
    <property type="term" value="P:UDP-N-acetylglucosamine metabolic process"/>
    <property type="evidence" value="ECO:0007669"/>
    <property type="project" value="TreeGrafter"/>
</dbReference>
<dbReference type="SUPFAM" id="SSF53697">
    <property type="entry name" value="SIS domain"/>
    <property type="match status" value="1"/>
</dbReference>
<dbReference type="AlphaFoldDB" id="A0A5E4LMD6"/>
<dbReference type="EMBL" id="CABMJJ010000001">
    <property type="protein sequence ID" value="VVC02589.1"/>
    <property type="molecule type" value="Genomic_DNA"/>
</dbReference>
<dbReference type="GO" id="GO:0097367">
    <property type="term" value="F:carbohydrate derivative binding"/>
    <property type="evidence" value="ECO:0007669"/>
    <property type="project" value="InterPro"/>
</dbReference>
<dbReference type="PROSITE" id="PS51278">
    <property type="entry name" value="GATASE_TYPE_2"/>
    <property type="match status" value="1"/>
</dbReference>
<evidence type="ECO:0000256" key="1">
    <source>
        <dbReference type="ARBA" id="ARBA00001031"/>
    </source>
</evidence>
<dbReference type="EC" id="2.6.1.16" evidence="2"/>
<dbReference type="PROSITE" id="PS51464">
    <property type="entry name" value="SIS"/>
    <property type="match status" value="2"/>
</dbReference>
<protein>
    <recommendedName>
        <fullName evidence="3">Glutamine--fructose-6-phosphate aminotransferase [isomerizing]</fullName>
        <ecNumber evidence="2">2.6.1.16</ecNumber>
    </recommendedName>
</protein>
<dbReference type="PANTHER" id="PTHR10937:SF0">
    <property type="entry name" value="GLUTAMINE--FRUCTOSE-6-PHOSPHATE TRANSAMINASE (ISOMERIZING)"/>
    <property type="match status" value="1"/>
</dbReference>
<dbReference type="FunFam" id="3.60.20.10:FF:000006">
    <property type="entry name" value="Glutamine--fructose-6-phosphate aminotransferase [isomerizing]"/>
    <property type="match status" value="1"/>
</dbReference>
<dbReference type="InterPro" id="IPR047084">
    <property type="entry name" value="GFAT_N"/>
</dbReference>
<dbReference type="InterPro" id="IPR046348">
    <property type="entry name" value="SIS_dom_sf"/>
</dbReference>
<dbReference type="NCBIfam" id="TIGR01135">
    <property type="entry name" value="glmS"/>
    <property type="match status" value="1"/>
</dbReference>
<dbReference type="InterPro" id="IPR005855">
    <property type="entry name" value="GFAT"/>
</dbReference>
<dbReference type="InterPro" id="IPR035490">
    <property type="entry name" value="GlmS/FrlB_SIS"/>
</dbReference>
<dbReference type="Gene3D" id="3.60.20.10">
    <property type="entry name" value="Glutamine Phosphoribosylpyrophosphate, subunit 1, domain 1"/>
    <property type="match status" value="1"/>
</dbReference>
<feature type="domain" description="Glutamine amidotransferase type-2" evidence="9">
    <location>
        <begin position="2"/>
        <end position="218"/>
    </location>
</feature>
<dbReference type="CDD" id="cd05009">
    <property type="entry name" value="SIS_GlmS_GlmD_2"/>
    <property type="match status" value="1"/>
</dbReference>
<evidence type="ECO:0000256" key="4">
    <source>
        <dbReference type="ARBA" id="ARBA00022576"/>
    </source>
</evidence>
<proteinExistence type="predicted"/>
<evidence type="ECO:0000256" key="5">
    <source>
        <dbReference type="ARBA" id="ARBA00022679"/>
    </source>
</evidence>
<sequence length="577" mass="62644">MCGIIGYVGSQKASHVITEGLKRLEYRGYDSVGIAVRDGNSLNVKKDKGMVEEVSNSLDFVSIGGTIGLGHTRWATHGAVCKANSHPHADCKNSIILAHNGVIENFVELKHELEKKGHKFASETDSEIIAHLLEDGIKSKTMLESFLSSLKRLEGSYAIVAMTSAGEEKLFVARRNSPLVIGVGKGEMLCASDIPAMLKHTKTFVPLEEGDVAVLSRDGYNIYSLEGAEVTRKQITVDWGLDIAQKGGYPHFMLREINDQKHFINESLASDVTEGKKLIDQHSRIDIVAAGTSYHAGLMLSYLLSQTGKSAQAFIASDYSFVAKPNKDTLMVVITQSGETADVLQAMRFADKCKKLAITNTVGSSVTRLADCTILMNSGPEIGVAATKTFTSQLAVIFKLVFPKEKLSNLSQIISQMLEQEDAIKKIAPTLVAKENVFFIARGGNVPIAYEASLKFKEITYIHSEAYPGGELKHGTLSLITNGVPVIVLAPSDATLSKLFGNLKEAKARGGTILSITNDDSIKNESDFSIPLPKNIDPILYPFALIVPLQLLAYHVSVLRGINPDRPRNLAKSVTVE</sequence>
<comment type="caution">
    <text evidence="11">The sequence shown here is derived from an EMBL/GenBank/DDBJ whole genome shotgun (WGS) entry which is preliminary data.</text>
</comment>
<dbReference type="Pfam" id="PF13522">
    <property type="entry name" value="GATase_6"/>
    <property type="match status" value="1"/>
</dbReference>
<dbReference type="GO" id="GO:0006487">
    <property type="term" value="P:protein N-linked glycosylation"/>
    <property type="evidence" value="ECO:0007669"/>
    <property type="project" value="TreeGrafter"/>
</dbReference>
<dbReference type="CDD" id="cd00714">
    <property type="entry name" value="GFAT"/>
    <property type="match status" value="1"/>
</dbReference>
<evidence type="ECO:0000256" key="2">
    <source>
        <dbReference type="ARBA" id="ARBA00012916"/>
    </source>
</evidence>
<dbReference type="Gene3D" id="3.40.50.10490">
    <property type="entry name" value="Glucose-6-phosphate isomerase like protein, domain 1"/>
    <property type="match status" value="2"/>
</dbReference>
<evidence type="ECO:0000256" key="8">
    <source>
        <dbReference type="ARBA" id="ARBA00055466"/>
    </source>
</evidence>
<dbReference type="SUPFAM" id="SSF56235">
    <property type="entry name" value="N-terminal nucleophile aminohydrolases (Ntn hydrolases)"/>
    <property type="match status" value="1"/>
</dbReference>
<name>A0A5E4LMD6_9ARCH</name>
<dbReference type="InterPro" id="IPR017932">
    <property type="entry name" value="GATase_2_dom"/>
</dbReference>
<keyword evidence="6" id="KW-0677">Repeat</keyword>
<evidence type="ECO:0000259" key="9">
    <source>
        <dbReference type="PROSITE" id="PS51278"/>
    </source>
</evidence>
<dbReference type="InterPro" id="IPR001347">
    <property type="entry name" value="SIS_dom"/>
</dbReference>
<keyword evidence="5 11" id="KW-0808">Transferase</keyword>
<dbReference type="Pfam" id="PF01380">
    <property type="entry name" value="SIS"/>
    <property type="match status" value="2"/>
</dbReference>
<dbReference type="GO" id="GO:0006002">
    <property type="term" value="P:fructose 6-phosphate metabolic process"/>
    <property type="evidence" value="ECO:0007669"/>
    <property type="project" value="TreeGrafter"/>
</dbReference>
<organism evidence="11 12">
    <name type="scientific">Candidatus Bilamarchaeum dharawalense</name>
    <dbReference type="NCBI Taxonomy" id="2885759"/>
    <lineage>
        <taxon>Archaea</taxon>
        <taxon>Candidatus Micrarchaeota</taxon>
        <taxon>Candidatus Micrarchaeia</taxon>
        <taxon>Candidatus Anstonellales</taxon>
        <taxon>Candidatus Bilamarchaeaceae</taxon>
        <taxon>Candidatus Bilamarchaeum</taxon>
    </lineage>
</organism>
<dbReference type="PANTHER" id="PTHR10937">
    <property type="entry name" value="GLUCOSAMINE--FRUCTOSE-6-PHOSPHATE AMINOTRANSFERASE, ISOMERIZING"/>
    <property type="match status" value="1"/>
</dbReference>
<reference evidence="11 12" key="1">
    <citation type="submission" date="2019-08" db="EMBL/GenBank/DDBJ databases">
        <authorList>
            <person name="Vazquez-Campos X."/>
        </authorList>
    </citation>
    <scope>NUCLEOTIDE SEQUENCE [LARGE SCALE GENOMIC DNA]</scope>
    <source>
        <strain evidence="11">LFW-283_2</strain>
    </source>
</reference>
<dbReference type="Proteomes" id="UP000789941">
    <property type="component" value="Unassembled WGS sequence"/>
</dbReference>
<feature type="domain" description="SIS" evidence="10">
    <location>
        <begin position="275"/>
        <end position="410"/>
    </location>
</feature>
<dbReference type="InterPro" id="IPR035466">
    <property type="entry name" value="GlmS/AgaS_SIS"/>
</dbReference>
<dbReference type="NCBIfam" id="NF001484">
    <property type="entry name" value="PRK00331.1"/>
    <property type="match status" value="1"/>
</dbReference>
<evidence type="ECO:0000256" key="3">
    <source>
        <dbReference type="ARBA" id="ARBA00016090"/>
    </source>
</evidence>
<evidence type="ECO:0000313" key="12">
    <source>
        <dbReference type="Proteomes" id="UP000789941"/>
    </source>
</evidence>
<evidence type="ECO:0000256" key="6">
    <source>
        <dbReference type="ARBA" id="ARBA00022737"/>
    </source>
</evidence>
<gene>
    <name evidence="11" type="primary">glmS_1</name>
    <name evidence="11" type="ORF">LFW2832_00095</name>
</gene>
<evidence type="ECO:0000313" key="11">
    <source>
        <dbReference type="EMBL" id="VVC02589.1"/>
    </source>
</evidence>
<dbReference type="GO" id="GO:0004360">
    <property type="term" value="F:glutamine-fructose-6-phosphate transaminase (isomerizing) activity"/>
    <property type="evidence" value="ECO:0007669"/>
    <property type="project" value="UniProtKB-EC"/>
</dbReference>
<keyword evidence="4 11" id="KW-0032">Aminotransferase</keyword>
<evidence type="ECO:0000256" key="7">
    <source>
        <dbReference type="ARBA" id="ARBA00022962"/>
    </source>
</evidence>
<evidence type="ECO:0000259" key="10">
    <source>
        <dbReference type="PROSITE" id="PS51464"/>
    </source>
</evidence>